<name>A0A1V4J2C9_PATFA</name>
<comment type="caution">
    <text evidence="2">The sequence shown here is derived from an EMBL/GenBank/DDBJ whole genome shotgun (WGS) entry which is preliminary data.</text>
</comment>
<evidence type="ECO:0000313" key="2">
    <source>
        <dbReference type="EMBL" id="OPJ66442.1"/>
    </source>
</evidence>
<accession>A0A1V4J2C9</accession>
<feature type="transmembrane region" description="Helical" evidence="1">
    <location>
        <begin position="73"/>
        <end position="95"/>
    </location>
</feature>
<proteinExistence type="predicted"/>
<dbReference type="PANTHER" id="PTHR35975">
    <property type="entry name" value="SMALL INTEGRAL MEMBRANE PROTEIN 11A"/>
    <property type="match status" value="1"/>
</dbReference>
<evidence type="ECO:0000313" key="3">
    <source>
        <dbReference type="Proteomes" id="UP000190648"/>
    </source>
</evidence>
<sequence>MEAGEAAGPGDPPRARGITNIFISASSDASALVCAFRSVTLISAGHSLLQAGQHYYAAKMVAFNWKALENFPLLMYILAAKTLILCLAFAAAKIVSQIF</sequence>
<evidence type="ECO:0000256" key="1">
    <source>
        <dbReference type="SAM" id="Phobius"/>
    </source>
</evidence>
<keyword evidence="1" id="KW-0472">Membrane</keyword>
<dbReference type="Proteomes" id="UP000190648">
    <property type="component" value="Unassembled WGS sequence"/>
</dbReference>
<dbReference type="AlphaFoldDB" id="A0A1V4J2C9"/>
<dbReference type="InterPro" id="IPR042125">
    <property type="entry name" value="SMIM11"/>
</dbReference>
<dbReference type="EMBL" id="LSYS01009367">
    <property type="protein sequence ID" value="OPJ66442.1"/>
    <property type="molecule type" value="Genomic_DNA"/>
</dbReference>
<dbReference type="OrthoDB" id="9905024at2759"/>
<gene>
    <name evidence="2" type="primary">SMIM11</name>
    <name evidence="2" type="ORF">AV530_016507</name>
</gene>
<reference evidence="2 3" key="1">
    <citation type="submission" date="2016-02" db="EMBL/GenBank/DDBJ databases">
        <title>Band-tailed pigeon sequencing and assembly.</title>
        <authorList>
            <person name="Soares A.E."/>
            <person name="Novak B.J."/>
            <person name="Rice E.S."/>
            <person name="O'Connell B."/>
            <person name="Chang D."/>
            <person name="Weber S."/>
            <person name="Shapiro B."/>
        </authorList>
    </citation>
    <scope>NUCLEOTIDE SEQUENCE [LARGE SCALE GENOMIC DNA]</scope>
    <source>
        <strain evidence="2">BTP2013</strain>
        <tissue evidence="2">Blood</tissue>
    </source>
</reference>
<protein>
    <submittedName>
        <fullName evidence="2">Small integral membrane protein 11 isoform A</fullName>
    </submittedName>
</protein>
<keyword evidence="3" id="KW-1185">Reference proteome</keyword>
<keyword evidence="1" id="KW-0812">Transmembrane</keyword>
<organism evidence="2 3">
    <name type="scientific">Patagioenas fasciata monilis</name>
    <dbReference type="NCBI Taxonomy" id="372326"/>
    <lineage>
        <taxon>Eukaryota</taxon>
        <taxon>Metazoa</taxon>
        <taxon>Chordata</taxon>
        <taxon>Craniata</taxon>
        <taxon>Vertebrata</taxon>
        <taxon>Euteleostomi</taxon>
        <taxon>Archelosauria</taxon>
        <taxon>Archosauria</taxon>
        <taxon>Dinosauria</taxon>
        <taxon>Saurischia</taxon>
        <taxon>Theropoda</taxon>
        <taxon>Coelurosauria</taxon>
        <taxon>Aves</taxon>
        <taxon>Neognathae</taxon>
        <taxon>Neoaves</taxon>
        <taxon>Columbimorphae</taxon>
        <taxon>Columbiformes</taxon>
        <taxon>Columbidae</taxon>
        <taxon>Patagioenas</taxon>
    </lineage>
</organism>
<dbReference type="Pfam" id="PF14981">
    <property type="entry name" value="FAM165"/>
    <property type="match status" value="1"/>
</dbReference>
<dbReference type="PANTHER" id="PTHR35975:SF1">
    <property type="entry name" value="SMALL INTEGRAL MEMBRANE PROTEIN 11"/>
    <property type="match status" value="1"/>
</dbReference>
<keyword evidence="1" id="KW-1133">Transmembrane helix</keyword>